<dbReference type="InterPro" id="IPR013766">
    <property type="entry name" value="Thioredoxin_domain"/>
</dbReference>
<feature type="signal peptide" evidence="5">
    <location>
        <begin position="1"/>
        <end position="27"/>
    </location>
</feature>
<evidence type="ECO:0000256" key="3">
    <source>
        <dbReference type="ARBA" id="ARBA00023157"/>
    </source>
</evidence>
<dbReference type="InterPro" id="IPR041205">
    <property type="entry name" value="ScsC_N"/>
</dbReference>
<sequence length="265" mass="28848">MPMFRLAQRGLAAAVMILAAAALPAAAQQQSEPTEVPESLSGPFDANETKAIQGIIRDYLLENPEVIMEAVEILRERQRQAEAQQREGAIKAHKAALTDPGPLPVLGNPDGDVTIVEFFDYRCPYCRSVADDLMETVEADGNVRLVMKEYPILGEESVAAARVAIATAAQGKYAEFHHTLLTEVRDISGEKALKLAESMGLDMDKLKADMNDTWVDEELRRTFSLAQALSVSGTPAFIVGNKMAPGAVPAERLKQMIAQARKQQS</sequence>
<evidence type="ECO:0000256" key="2">
    <source>
        <dbReference type="ARBA" id="ARBA00023002"/>
    </source>
</evidence>
<organism evidence="7 8">
    <name type="scientific">Ferruginivarius sediminum</name>
    <dbReference type="NCBI Taxonomy" id="2661937"/>
    <lineage>
        <taxon>Bacteria</taxon>
        <taxon>Pseudomonadati</taxon>
        <taxon>Pseudomonadota</taxon>
        <taxon>Alphaproteobacteria</taxon>
        <taxon>Rhodospirillales</taxon>
        <taxon>Rhodospirillaceae</taxon>
        <taxon>Ferruginivarius</taxon>
    </lineage>
</organism>
<keyword evidence="3" id="KW-1015">Disulfide bond</keyword>
<name>A0A369TCH7_9PROT</name>
<dbReference type="GO" id="GO:0016491">
    <property type="term" value="F:oxidoreductase activity"/>
    <property type="evidence" value="ECO:0007669"/>
    <property type="project" value="UniProtKB-KW"/>
</dbReference>
<dbReference type="Pfam" id="PF01323">
    <property type="entry name" value="DSBA"/>
    <property type="match status" value="1"/>
</dbReference>
<proteinExistence type="predicted"/>
<keyword evidence="4" id="KW-0676">Redox-active center</keyword>
<dbReference type="CDD" id="cd03023">
    <property type="entry name" value="DsbA_Com1_like"/>
    <property type="match status" value="1"/>
</dbReference>
<dbReference type="PANTHER" id="PTHR13887:SF14">
    <property type="entry name" value="DISULFIDE BOND FORMATION PROTEIN D"/>
    <property type="match status" value="1"/>
</dbReference>
<comment type="caution">
    <text evidence="7">The sequence shown here is derived from an EMBL/GenBank/DDBJ whole genome shotgun (WGS) entry which is preliminary data.</text>
</comment>
<dbReference type="SUPFAM" id="SSF52833">
    <property type="entry name" value="Thioredoxin-like"/>
    <property type="match status" value="1"/>
</dbReference>
<dbReference type="EMBL" id="QPMH01000003">
    <property type="protein sequence ID" value="RDD63009.1"/>
    <property type="molecule type" value="Genomic_DNA"/>
</dbReference>
<evidence type="ECO:0000256" key="4">
    <source>
        <dbReference type="ARBA" id="ARBA00023284"/>
    </source>
</evidence>
<evidence type="ECO:0000313" key="8">
    <source>
        <dbReference type="Proteomes" id="UP000253941"/>
    </source>
</evidence>
<dbReference type="Gene3D" id="3.40.30.10">
    <property type="entry name" value="Glutaredoxin"/>
    <property type="match status" value="1"/>
</dbReference>
<accession>A0A369TCH7</accession>
<evidence type="ECO:0000256" key="1">
    <source>
        <dbReference type="ARBA" id="ARBA00022729"/>
    </source>
</evidence>
<dbReference type="PROSITE" id="PS51352">
    <property type="entry name" value="THIOREDOXIN_2"/>
    <property type="match status" value="1"/>
</dbReference>
<keyword evidence="1 5" id="KW-0732">Signal</keyword>
<protein>
    <submittedName>
        <fullName evidence="7">DsbA family protein</fullName>
    </submittedName>
</protein>
<dbReference type="Pfam" id="PF18312">
    <property type="entry name" value="ScsC_N"/>
    <property type="match status" value="1"/>
</dbReference>
<dbReference type="InterPro" id="IPR036249">
    <property type="entry name" value="Thioredoxin-like_sf"/>
</dbReference>
<keyword evidence="2" id="KW-0560">Oxidoreductase</keyword>
<feature type="chain" id="PRO_5017059917" evidence="5">
    <location>
        <begin position="28"/>
        <end position="265"/>
    </location>
</feature>
<reference evidence="7 8" key="1">
    <citation type="submission" date="2018-07" db="EMBL/GenBank/DDBJ databases">
        <title>Venubactetium sediminum gen. nov., sp. nov., isolated from a marine solar saltern.</title>
        <authorList>
            <person name="Wang S."/>
        </authorList>
    </citation>
    <scope>NUCLEOTIDE SEQUENCE [LARGE SCALE GENOMIC DNA]</scope>
    <source>
        <strain evidence="7 8">WD2A32</strain>
    </source>
</reference>
<evidence type="ECO:0000313" key="7">
    <source>
        <dbReference type="EMBL" id="RDD63009.1"/>
    </source>
</evidence>
<gene>
    <name evidence="7" type="ORF">DRB17_04340</name>
</gene>
<dbReference type="InterPro" id="IPR001853">
    <property type="entry name" value="DSBA-like_thioredoxin_dom"/>
</dbReference>
<dbReference type="Proteomes" id="UP000253941">
    <property type="component" value="Unassembled WGS sequence"/>
</dbReference>
<evidence type="ECO:0000256" key="5">
    <source>
        <dbReference type="SAM" id="SignalP"/>
    </source>
</evidence>
<dbReference type="PANTHER" id="PTHR13887">
    <property type="entry name" value="GLUTATHIONE S-TRANSFERASE KAPPA"/>
    <property type="match status" value="1"/>
</dbReference>
<evidence type="ECO:0000259" key="6">
    <source>
        <dbReference type="PROSITE" id="PS51352"/>
    </source>
</evidence>
<dbReference type="AlphaFoldDB" id="A0A369TCH7"/>
<feature type="domain" description="Thioredoxin" evidence="6">
    <location>
        <begin position="85"/>
        <end position="262"/>
    </location>
</feature>
<keyword evidence="8" id="KW-1185">Reference proteome</keyword>